<accession>A0ABS0XTF1</accession>
<comment type="similarity">
    <text evidence="2">Belongs to the bacterial sugar transferase family.</text>
</comment>
<dbReference type="InterPro" id="IPR017475">
    <property type="entry name" value="EPS_sugar_tfrase"/>
</dbReference>
<comment type="caution">
    <text evidence="10">The sequence shown here is derived from an EMBL/GenBank/DDBJ whole genome shotgun (WGS) entry which is preliminary data.</text>
</comment>
<feature type="transmembrane region" description="Helical" evidence="8">
    <location>
        <begin position="29"/>
        <end position="51"/>
    </location>
</feature>
<keyword evidence="7" id="KW-0270">Exopolysaccharide synthesis</keyword>
<evidence type="ECO:0000313" key="10">
    <source>
        <dbReference type="EMBL" id="MBJ6123329.1"/>
    </source>
</evidence>
<evidence type="ECO:0000256" key="3">
    <source>
        <dbReference type="ARBA" id="ARBA00022679"/>
    </source>
</evidence>
<sequence length="463" mass="50940">MNVIHPIDARIGFTPLLVRDKKVTRLHCYFLLALSDVAAIGISFVVANYLVSLTAATPIEHGFIMLGAILPLFAIQAGTNGTYGAATLDDANLGARRAARALTIAGAVVLLIAYMLKASAAFSRGVFAIGFVASFVLLIVARKLLRPRIARMLAGSAHTTIVILDQVAYQPQECEIILTAGDLGFDPETNDPRAYHDLSHAIAHADRMIVACSPNRASAWAPVLRTLAVDGEILTDVSDKVGAIGMRRLGDRRTLIINYGPMTFSSRAMKRMFDIAFSIGAILILSPILLGTAIAIRWESRGPVFFRQERIGRGNRIFRIFKFRSMYAHATDEHGATLTQIGDARVTRVGGFIRRTSIDELPQLFNVLKGDMSIVGPRPHALAAKAADLLYWDVDTRYRQRHVIKPGMTGLAQVRGFRGNTHHVEDLTNRLQADLEYVATWSLQHDLAIIFQTMNVMRHSNAY</sequence>
<evidence type="ECO:0000256" key="8">
    <source>
        <dbReference type="SAM" id="Phobius"/>
    </source>
</evidence>
<evidence type="ECO:0000256" key="2">
    <source>
        <dbReference type="ARBA" id="ARBA00006464"/>
    </source>
</evidence>
<evidence type="ECO:0000256" key="6">
    <source>
        <dbReference type="ARBA" id="ARBA00023136"/>
    </source>
</evidence>
<evidence type="ECO:0000256" key="4">
    <source>
        <dbReference type="ARBA" id="ARBA00022692"/>
    </source>
</evidence>
<dbReference type="Proteomes" id="UP000640426">
    <property type="component" value="Unassembled WGS sequence"/>
</dbReference>
<dbReference type="Pfam" id="PF13727">
    <property type="entry name" value="CoA_binding_3"/>
    <property type="match status" value="1"/>
</dbReference>
<protein>
    <submittedName>
        <fullName evidence="10">Sugar transferase</fullName>
    </submittedName>
</protein>
<dbReference type="GO" id="GO:0016740">
    <property type="term" value="F:transferase activity"/>
    <property type="evidence" value="ECO:0007669"/>
    <property type="project" value="UniProtKB-KW"/>
</dbReference>
<gene>
    <name evidence="10" type="ORF">JAO74_16195</name>
</gene>
<feature type="transmembrane region" description="Helical" evidence="8">
    <location>
        <begin position="122"/>
        <end position="141"/>
    </location>
</feature>
<dbReference type="InterPro" id="IPR003362">
    <property type="entry name" value="Bact_transf"/>
</dbReference>
<feature type="transmembrane region" description="Helical" evidence="8">
    <location>
        <begin position="63"/>
        <end position="86"/>
    </location>
</feature>
<organism evidence="10 11">
    <name type="scientific">Sphingomonas mollis</name>
    <dbReference type="NCBI Taxonomy" id="2795726"/>
    <lineage>
        <taxon>Bacteria</taxon>
        <taxon>Pseudomonadati</taxon>
        <taxon>Pseudomonadota</taxon>
        <taxon>Alphaproteobacteria</taxon>
        <taxon>Sphingomonadales</taxon>
        <taxon>Sphingomonadaceae</taxon>
        <taxon>Sphingomonas</taxon>
    </lineage>
</organism>
<reference evidence="11" key="1">
    <citation type="submission" date="2020-12" db="EMBL/GenBank/DDBJ databases">
        <title>Hymenobacter sp.</title>
        <authorList>
            <person name="Kim M.K."/>
        </authorList>
    </citation>
    <scope>NUCLEOTIDE SEQUENCE [LARGE SCALE GENOMIC DNA]</scope>
    <source>
        <strain evidence="11">BT553</strain>
    </source>
</reference>
<feature type="transmembrane region" description="Helical" evidence="8">
    <location>
        <begin position="275"/>
        <end position="298"/>
    </location>
</feature>
<keyword evidence="11" id="KW-1185">Reference proteome</keyword>
<evidence type="ECO:0000256" key="1">
    <source>
        <dbReference type="ARBA" id="ARBA00004141"/>
    </source>
</evidence>
<dbReference type="Pfam" id="PF02397">
    <property type="entry name" value="Bac_transf"/>
    <property type="match status" value="1"/>
</dbReference>
<feature type="transmembrane region" description="Helical" evidence="8">
    <location>
        <begin position="98"/>
        <end position="116"/>
    </location>
</feature>
<dbReference type="EMBL" id="JAELXS010000010">
    <property type="protein sequence ID" value="MBJ6123329.1"/>
    <property type="molecule type" value="Genomic_DNA"/>
</dbReference>
<dbReference type="PANTHER" id="PTHR30576">
    <property type="entry name" value="COLANIC BIOSYNTHESIS UDP-GLUCOSE LIPID CARRIER TRANSFERASE"/>
    <property type="match status" value="1"/>
</dbReference>
<comment type="subcellular location">
    <subcellularLocation>
        <location evidence="1">Membrane</location>
        <topology evidence="1">Multi-pass membrane protein</topology>
    </subcellularLocation>
</comment>
<evidence type="ECO:0000256" key="5">
    <source>
        <dbReference type="ARBA" id="ARBA00022989"/>
    </source>
</evidence>
<keyword evidence="3 10" id="KW-0808">Transferase</keyword>
<evidence type="ECO:0000256" key="7">
    <source>
        <dbReference type="ARBA" id="ARBA00023169"/>
    </source>
</evidence>
<keyword evidence="4 8" id="KW-0812">Transmembrane</keyword>
<feature type="domain" description="Bacterial sugar transferase" evidence="9">
    <location>
        <begin position="270"/>
        <end position="457"/>
    </location>
</feature>
<dbReference type="NCBIfam" id="TIGR03025">
    <property type="entry name" value="EPS_sugtrans"/>
    <property type="match status" value="1"/>
</dbReference>
<evidence type="ECO:0000313" key="11">
    <source>
        <dbReference type="Proteomes" id="UP000640426"/>
    </source>
</evidence>
<name>A0ABS0XTF1_9SPHN</name>
<evidence type="ECO:0000259" key="9">
    <source>
        <dbReference type="Pfam" id="PF02397"/>
    </source>
</evidence>
<proteinExistence type="inferred from homology"/>
<dbReference type="PANTHER" id="PTHR30576:SF0">
    <property type="entry name" value="UNDECAPRENYL-PHOSPHATE N-ACETYLGALACTOSAMINYL 1-PHOSPHATE TRANSFERASE-RELATED"/>
    <property type="match status" value="1"/>
</dbReference>
<keyword evidence="6 8" id="KW-0472">Membrane</keyword>
<keyword evidence="5 8" id="KW-1133">Transmembrane helix</keyword>
<dbReference type="RefSeq" id="WP_199040537.1">
    <property type="nucleotide sequence ID" value="NZ_JAELXS010000010.1"/>
</dbReference>